<evidence type="ECO:0000259" key="9">
    <source>
        <dbReference type="PROSITE" id="PS50157"/>
    </source>
</evidence>
<keyword evidence="6" id="KW-0539">Nucleus</keyword>
<protein>
    <recommendedName>
        <fullName evidence="9">C2H2-type domain-containing protein</fullName>
    </recommendedName>
</protein>
<evidence type="ECO:0000256" key="2">
    <source>
        <dbReference type="ARBA" id="ARBA00022723"/>
    </source>
</evidence>
<comment type="subcellular location">
    <subcellularLocation>
        <location evidence="1">Nucleus</location>
    </subcellularLocation>
</comment>
<evidence type="ECO:0000256" key="6">
    <source>
        <dbReference type="ARBA" id="ARBA00023242"/>
    </source>
</evidence>
<organism evidence="10 11">
    <name type="scientific">Wickerhamiella sorbophila</name>
    <dbReference type="NCBI Taxonomy" id="45607"/>
    <lineage>
        <taxon>Eukaryota</taxon>
        <taxon>Fungi</taxon>
        <taxon>Dikarya</taxon>
        <taxon>Ascomycota</taxon>
        <taxon>Saccharomycotina</taxon>
        <taxon>Dipodascomycetes</taxon>
        <taxon>Dipodascales</taxon>
        <taxon>Trichomonascaceae</taxon>
        <taxon>Wickerhamiella</taxon>
    </lineage>
</organism>
<evidence type="ECO:0000256" key="3">
    <source>
        <dbReference type="ARBA" id="ARBA00022737"/>
    </source>
</evidence>
<accession>A0A2T0FDS1</accession>
<evidence type="ECO:0000256" key="5">
    <source>
        <dbReference type="ARBA" id="ARBA00022833"/>
    </source>
</evidence>
<dbReference type="STRING" id="45607.A0A2T0FDS1"/>
<dbReference type="InterPro" id="IPR013087">
    <property type="entry name" value="Znf_C2H2_type"/>
</dbReference>
<dbReference type="PROSITE" id="PS50157">
    <property type="entry name" value="ZINC_FINGER_C2H2_2"/>
    <property type="match status" value="1"/>
</dbReference>
<dbReference type="RefSeq" id="XP_024663102.1">
    <property type="nucleotide sequence ID" value="XM_024807334.1"/>
</dbReference>
<dbReference type="GO" id="GO:0010468">
    <property type="term" value="P:regulation of gene expression"/>
    <property type="evidence" value="ECO:0007669"/>
    <property type="project" value="TreeGrafter"/>
</dbReference>
<dbReference type="GeneID" id="36514525"/>
<dbReference type="Gene3D" id="3.30.160.60">
    <property type="entry name" value="Classic Zinc Finger"/>
    <property type="match status" value="1"/>
</dbReference>
<dbReference type="PANTHER" id="PTHR16515:SF49">
    <property type="entry name" value="GASTRULA ZINC FINGER PROTEIN XLCGF49.1-LIKE-RELATED"/>
    <property type="match status" value="1"/>
</dbReference>
<feature type="compositionally biased region" description="Acidic residues" evidence="8">
    <location>
        <begin position="115"/>
        <end position="126"/>
    </location>
</feature>
<sequence length="256" mass="29438">MNSASIAPLIVDAPSNSEIDSFYARLLISPFVSVAPWHDDLGSAPSNNLDLHRNWPPFRPAQLSAAANDYNSRMLYQRADSSVKTPTTPHFFPLSVLNNTMPSFPAPPLNSDIPEPPEDLNDDSDSNTEYHTPPPNFEIIETIKPPKELQLQAPTPATSVFMPQADQELKNVDRNSWRSKLEDIVKPIELPNGRHKCPECDKCYKYRKHVRRHFLSHTNFRPFRCKYCCLSFRRLDSCSRHHQRCTFRKYSDMKNI</sequence>
<dbReference type="Proteomes" id="UP000238350">
    <property type="component" value="Unassembled WGS sequence"/>
</dbReference>
<dbReference type="AlphaFoldDB" id="A0A2T0FDS1"/>
<keyword evidence="4 7" id="KW-0863">Zinc-finger</keyword>
<dbReference type="InterPro" id="IPR050331">
    <property type="entry name" value="Zinc_finger"/>
</dbReference>
<comment type="caution">
    <text evidence="10">The sequence shown here is derived from an EMBL/GenBank/DDBJ whole genome shotgun (WGS) entry which is preliminary data.</text>
</comment>
<keyword evidence="3" id="KW-0677">Repeat</keyword>
<dbReference type="SUPFAM" id="SSF57667">
    <property type="entry name" value="beta-beta-alpha zinc fingers"/>
    <property type="match status" value="1"/>
</dbReference>
<name>A0A2T0FDS1_9ASCO</name>
<feature type="region of interest" description="Disordered" evidence="8">
    <location>
        <begin position="103"/>
        <end position="131"/>
    </location>
</feature>
<evidence type="ECO:0000313" key="10">
    <source>
        <dbReference type="EMBL" id="PRT53156.1"/>
    </source>
</evidence>
<dbReference type="EMBL" id="NDIQ01000001">
    <property type="protein sequence ID" value="PRT53156.1"/>
    <property type="molecule type" value="Genomic_DNA"/>
</dbReference>
<feature type="domain" description="C2H2-type" evidence="9">
    <location>
        <begin position="195"/>
        <end position="222"/>
    </location>
</feature>
<evidence type="ECO:0000256" key="7">
    <source>
        <dbReference type="PROSITE-ProRule" id="PRU00042"/>
    </source>
</evidence>
<dbReference type="GO" id="GO:0008270">
    <property type="term" value="F:zinc ion binding"/>
    <property type="evidence" value="ECO:0007669"/>
    <property type="project" value="UniProtKB-KW"/>
</dbReference>
<dbReference type="PANTHER" id="PTHR16515">
    <property type="entry name" value="PR DOMAIN ZINC FINGER PROTEIN"/>
    <property type="match status" value="1"/>
</dbReference>
<keyword evidence="2" id="KW-0479">Metal-binding</keyword>
<dbReference type="GO" id="GO:0005634">
    <property type="term" value="C:nucleus"/>
    <property type="evidence" value="ECO:0007669"/>
    <property type="project" value="UniProtKB-SubCell"/>
</dbReference>
<keyword evidence="11" id="KW-1185">Reference proteome</keyword>
<reference evidence="10 11" key="1">
    <citation type="submission" date="2017-04" db="EMBL/GenBank/DDBJ databases">
        <title>Genome sequencing of [Candida] sorbophila.</title>
        <authorList>
            <person name="Ahn J.O."/>
        </authorList>
    </citation>
    <scope>NUCLEOTIDE SEQUENCE [LARGE SCALE GENOMIC DNA]</scope>
    <source>
        <strain evidence="10 11">DS02</strain>
    </source>
</reference>
<dbReference type="OrthoDB" id="6077919at2759"/>
<evidence type="ECO:0000256" key="4">
    <source>
        <dbReference type="ARBA" id="ARBA00022771"/>
    </source>
</evidence>
<dbReference type="PROSITE" id="PS00028">
    <property type="entry name" value="ZINC_FINGER_C2H2_1"/>
    <property type="match status" value="1"/>
</dbReference>
<evidence type="ECO:0000256" key="8">
    <source>
        <dbReference type="SAM" id="MobiDB-lite"/>
    </source>
</evidence>
<proteinExistence type="predicted"/>
<evidence type="ECO:0000256" key="1">
    <source>
        <dbReference type="ARBA" id="ARBA00004123"/>
    </source>
</evidence>
<keyword evidence="5" id="KW-0862">Zinc</keyword>
<gene>
    <name evidence="10" type="ORF">B9G98_00776</name>
</gene>
<dbReference type="InterPro" id="IPR036236">
    <property type="entry name" value="Znf_C2H2_sf"/>
</dbReference>
<evidence type="ECO:0000313" key="11">
    <source>
        <dbReference type="Proteomes" id="UP000238350"/>
    </source>
</evidence>